<accession>A0AAV7W2D5</accession>
<evidence type="ECO:0000313" key="2">
    <source>
        <dbReference type="EMBL" id="KAJ1206319.1"/>
    </source>
</evidence>
<sequence length="199" mass="21037">MAWACLCWRDGGGLVISSLSLTADEAGFSGCRVFGGLAVVGQNDRGGLPRPRRDDGGLLTGGGTRMSQIASGDRGGIEQDKEPSQQQAAPAEVPETGTIGCVKWCSPEVAQRSPTSPENNLGGRAMQVRVPWTQSGLCTKDFLRKCTEAGVAAKVAVPSNAVWRGEARTYLHQTWTEESLDCGSHLDRVAGFKGPRSSC</sequence>
<evidence type="ECO:0000256" key="1">
    <source>
        <dbReference type="SAM" id="MobiDB-lite"/>
    </source>
</evidence>
<proteinExistence type="predicted"/>
<keyword evidence="3" id="KW-1185">Reference proteome</keyword>
<reference evidence="2" key="1">
    <citation type="journal article" date="2022" name="bioRxiv">
        <title>Sequencing and chromosome-scale assembly of the giantPleurodeles waltlgenome.</title>
        <authorList>
            <person name="Brown T."/>
            <person name="Elewa A."/>
            <person name="Iarovenko S."/>
            <person name="Subramanian E."/>
            <person name="Araus A.J."/>
            <person name="Petzold A."/>
            <person name="Susuki M."/>
            <person name="Suzuki K.-i.T."/>
            <person name="Hayashi T."/>
            <person name="Toyoda A."/>
            <person name="Oliveira C."/>
            <person name="Osipova E."/>
            <person name="Leigh N.D."/>
            <person name="Simon A."/>
            <person name="Yun M.H."/>
        </authorList>
    </citation>
    <scope>NUCLEOTIDE SEQUENCE</scope>
    <source>
        <strain evidence="2">20211129_DDA</strain>
        <tissue evidence="2">Liver</tissue>
    </source>
</reference>
<dbReference type="Proteomes" id="UP001066276">
    <property type="component" value="Chromosome 1_2"/>
</dbReference>
<name>A0AAV7W2D5_PLEWA</name>
<comment type="caution">
    <text evidence="2">The sequence shown here is derived from an EMBL/GenBank/DDBJ whole genome shotgun (WGS) entry which is preliminary data.</text>
</comment>
<feature type="region of interest" description="Disordered" evidence="1">
    <location>
        <begin position="42"/>
        <end position="93"/>
    </location>
</feature>
<gene>
    <name evidence="2" type="ORF">NDU88_001726</name>
</gene>
<dbReference type="EMBL" id="JANPWB010000002">
    <property type="protein sequence ID" value="KAJ1206319.1"/>
    <property type="molecule type" value="Genomic_DNA"/>
</dbReference>
<evidence type="ECO:0000313" key="3">
    <source>
        <dbReference type="Proteomes" id="UP001066276"/>
    </source>
</evidence>
<organism evidence="2 3">
    <name type="scientific">Pleurodeles waltl</name>
    <name type="common">Iberian ribbed newt</name>
    <dbReference type="NCBI Taxonomy" id="8319"/>
    <lineage>
        <taxon>Eukaryota</taxon>
        <taxon>Metazoa</taxon>
        <taxon>Chordata</taxon>
        <taxon>Craniata</taxon>
        <taxon>Vertebrata</taxon>
        <taxon>Euteleostomi</taxon>
        <taxon>Amphibia</taxon>
        <taxon>Batrachia</taxon>
        <taxon>Caudata</taxon>
        <taxon>Salamandroidea</taxon>
        <taxon>Salamandridae</taxon>
        <taxon>Pleurodelinae</taxon>
        <taxon>Pleurodeles</taxon>
    </lineage>
</organism>
<dbReference type="AlphaFoldDB" id="A0AAV7W2D5"/>
<protein>
    <submittedName>
        <fullName evidence="2">Uncharacterized protein</fullName>
    </submittedName>
</protein>